<feature type="chain" id="PRO_5005527472" evidence="8">
    <location>
        <begin position="18"/>
        <end position="182"/>
    </location>
</feature>
<evidence type="ECO:0000256" key="8">
    <source>
        <dbReference type="SAM" id="SignalP"/>
    </source>
</evidence>
<dbReference type="InterPro" id="IPR044788">
    <property type="entry name" value="X8_dom_prot"/>
</dbReference>
<dbReference type="GO" id="GO:0098552">
    <property type="term" value="C:side of membrane"/>
    <property type="evidence" value="ECO:0007669"/>
    <property type="project" value="UniProtKB-KW"/>
</dbReference>
<keyword evidence="7" id="KW-0325">Glycoprotein</keyword>
<sequence>MVLLLFLTLILAAPALSDSTWCVCRSDVPLSSIQKTLDYACGTGSDCLPIHQKGACFDPNTVISHCSYAVNSYFQKNTQSPDACNFAETATITTTDPSYGSCSYPSTATASAVGNGTTAGSSNNIPAVTTGSATTPPFSSGNFTNTPLGIGSNFTTDGSCTGPDGGGMVLSVVFLSTLLLIA</sequence>
<keyword evidence="11" id="KW-1185">Reference proteome</keyword>
<dbReference type="PANTHER" id="PTHR31044">
    <property type="entry name" value="BETA-1,3 GLUCANASE"/>
    <property type="match status" value="1"/>
</dbReference>
<accession>A0A0K9PD05</accession>
<gene>
    <name evidence="10" type="ORF">ZOSMA_287G00140</name>
</gene>
<dbReference type="PANTHER" id="PTHR31044:SF25">
    <property type="entry name" value="PLASMODESMATA CALLOSE-BINDING PROTEIN 3"/>
    <property type="match status" value="1"/>
</dbReference>
<keyword evidence="5" id="KW-0472">Membrane</keyword>
<dbReference type="GO" id="GO:0005886">
    <property type="term" value="C:plasma membrane"/>
    <property type="evidence" value="ECO:0007669"/>
    <property type="project" value="UniProtKB-SubCell"/>
</dbReference>
<feature type="signal peptide" evidence="8">
    <location>
        <begin position="1"/>
        <end position="17"/>
    </location>
</feature>
<dbReference type="SMART" id="SM00768">
    <property type="entry name" value="X8"/>
    <property type="match status" value="1"/>
</dbReference>
<organism evidence="10 11">
    <name type="scientific">Zostera marina</name>
    <name type="common">Eelgrass</name>
    <dbReference type="NCBI Taxonomy" id="29655"/>
    <lineage>
        <taxon>Eukaryota</taxon>
        <taxon>Viridiplantae</taxon>
        <taxon>Streptophyta</taxon>
        <taxon>Embryophyta</taxon>
        <taxon>Tracheophyta</taxon>
        <taxon>Spermatophyta</taxon>
        <taxon>Magnoliopsida</taxon>
        <taxon>Liliopsida</taxon>
        <taxon>Zosteraceae</taxon>
        <taxon>Zostera</taxon>
    </lineage>
</organism>
<evidence type="ECO:0000256" key="1">
    <source>
        <dbReference type="ARBA" id="ARBA00004609"/>
    </source>
</evidence>
<evidence type="ECO:0000256" key="6">
    <source>
        <dbReference type="ARBA" id="ARBA00023157"/>
    </source>
</evidence>
<evidence type="ECO:0000256" key="2">
    <source>
        <dbReference type="ARBA" id="ARBA00022475"/>
    </source>
</evidence>
<evidence type="ECO:0000256" key="3">
    <source>
        <dbReference type="ARBA" id="ARBA00022622"/>
    </source>
</evidence>
<dbReference type="FunFam" id="1.20.58.1040:FF:000001">
    <property type="entry name" value="Glucan endo-1,3-beta-glucosidase 4"/>
    <property type="match status" value="1"/>
</dbReference>
<evidence type="ECO:0000259" key="9">
    <source>
        <dbReference type="SMART" id="SM00768"/>
    </source>
</evidence>
<dbReference type="EMBL" id="LFYR01000955">
    <property type="protein sequence ID" value="KMZ66851.1"/>
    <property type="molecule type" value="Genomic_DNA"/>
</dbReference>
<dbReference type="GO" id="GO:0009506">
    <property type="term" value="C:plasmodesma"/>
    <property type="evidence" value="ECO:0007669"/>
    <property type="project" value="UniProtKB-ARBA"/>
</dbReference>
<keyword evidence="3" id="KW-0449">Lipoprotein</keyword>
<keyword evidence="3" id="KW-0336">GPI-anchor</keyword>
<feature type="domain" description="X8" evidence="9">
    <location>
        <begin position="20"/>
        <end position="104"/>
    </location>
</feature>
<dbReference type="OMA" id="ANCGPIH"/>
<dbReference type="OrthoDB" id="1930814at2759"/>
<evidence type="ECO:0000256" key="4">
    <source>
        <dbReference type="ARBA" id="ARBA00022729"/>
    </source>
</evidence>
<evidence type="ECO:0000256" key="7">
    <source>
        <dbReference type="ARBA" id="ARBA00023180"/>
    </source>
</evidence>
<keyword evidence="2" id="KW-1003">Cell membrane</keyword>
<evidence type="ECO:0000256" key="5">
    <source>
        <dbReference type="ARBA" id="ARBA00023136"/>
    </source>
</evidence>
<name>A0A0K9PD05_ZOSMR</name>
<keyword evidence="4 8" id="KW-0732">Signal</keyword>
<comment type="caution">
    <text evidence="10">The sequence shown here is derived from an EMBL/GenBank/DDBJ whole genome shotgun (WGS) entry which is preliminary data.</text>
</comment>
<dbReference type="Gene3D" id="1.20.58.1040">
    <property type="match status" value="1"/>
</dbReference>
<dbReference type="Pfam" id="PF07983">
    <property type="entry name" value="X8"/>
    <property type="match status" value="1"/>
</dbReference>
<protein>
    <submittedName>
        <fullName evidence="10">CBM43-containing protein</fullName>
    </submittedName>
</protein>
<evidence type="ECO:0000313" key="10">
    <source>
        <dbReference type="EMBL" id="KMZ66851.1"/>
    </source>
</evidence>
<dbReference type="InterPro" id="IPR012946">
    <property type="entry name" value="X8"/>
</dbReference>
<comment type="subcellular location">
    <subcellularLocation>
        <location evidence="1">Cell membrane</location>
        <topology evidence="1">Lipid-anchor</topology>
        <topology evidence="1">GPI-anchor</topology>
    </subcellularLocation>
</comment>
<dbReference type="Proteomes" id="UP000036987">
    <property type="component" value="Unassembled WGS sequence"/>
</dbReference>
<evidence type="ECO:0000313" key="11">
    <source>
        <dbReference type="Proteomes" id="UP000036987"/>
    </source>
</evidence>
<dbReference type="AlphaFoldDB" id="A0A0K9PD05"/>
<proteinExistence type="predicted"/>
<keyword evidence="6" id="KW-1015">Disulfide bond</keyword>
<reference evidence="11" key="1">
    <citation type="journal article" date="2016" name="Nature">
        <title>The genome of the seagrass Zostera marina reveals angiosperm adaptation to the sea.</title>
        <authorList>
            <person name="Olsen J.L."/>
            <person name="Rouze P."/>
            <person name="Verhelst B."/>
            <person name="Lin Y.-C."/>
            <person name="Bayer T."/>
            <person name="Collen J."/>
            <person name="Dattolo E."/>
            <person name="De Paoli E."/>
            <person name="Dittami S."/>
            <person name="Maumus F."/>
            <person name="Michel G."/>
            <person name="Kersting A."/>
            <person name="Lauritano C."/>
            <person name="Lohaus R."/>
            <person name="Toepel M."/>
            <person name="Tonon T."/>
            <person name="Vanneste K."/>
            <person name="Amirebrahimi M."/>
            <person name="Brakel J."/>
            <person name="Bostroem C."/>
            <person name="Chovatia M."/>
            <person name="Grimwood J."/>
            <person name="Jenkins J.W."/>
            <person name="Jueterbock A."/>
            <person name="Mraz A."/>
            <person name="Stam W.T."/>
            <person name="Tice H."/>
            <person name="Bornberg-Bauer E."/>
            <person name="Green P.J."/>
            <person name="Pearson G.A."/>
            <person name="Procaccini G."/>
            <person name="Duarte C.M."/>
            <person name="Schmutz J."/>
            <person name="Reusch T.B.H."/>
            <person name="Van de Peer Y."/>
        </authorList>
    </citation>
    <scope>NUCLEOTIDE SEQUENCE [LARGE SCALE GENOMIC DNA]</scope>
    <source>
        <strain evidence="11">cv. Finnish</strain>
    </source>
</reference>